<feature type="region of interest" description="Disordered" evidence="9">
    <location>
        <begin position="1"/>
        <end position="35"/>
    </location>
</feature>
<evidence type="ECO:0000256" key="5">
    <source>
        <dbReference type="ARBA" id="ARBA00022989"/>
    </source>
</evidence>
<feature type="compositionally biased region" description="Basic and acidic residues" evidence="9">
    <location>
        <begin position="924"/>
        <end position="941"/>
    </location>
</feature>
<keyword evidence="5 10" id="KW-1133">Transmembrane helix</keyword>
<evidence type="ECO:0000259" key="11">
    <source>
        <dbReference type="PROSITE" id="PS51847"/>
    </source>
</evidence>
<dbReference type="InterPro" id="IPR031468">
    <property type="entry name" value="SMP_LBD"/>
</dbReference>
<evidence type="ECO:0000313" key="13">
    <source>
        <dbReference type="Proteomes" id="UP000033140"/>
    </source>
</evidence>
<evidence type="ECO:0000256" key="10">
    <source>
        <dbReference type="SAM" id="Phobius"/>
    </source>
</evidence>
<keyword evidence="13" id="KW-1185">Reference proteome</keyword>
<dbReference type="Pfam" id="PF10296">
    <property type="entry name" value="MMM1"/>
    <property type="match status" value="1"/>
</dbReference>
<dbReference type="OMA" id="YLTTHNE"/>
<feature type="region of interest" description="Disordered" evidence="9">
    <location>
        <begin position="825"/>
        <end position="962"/>
    </location>
</feature>
<evidence type="ECO:0000256" key="7">
    <source>
        <dbReference type="ARBA" id="ARBA00023121"/>
    </source>
</evidence>
<keyword evidence="6" id="KW-0445">Lipid transport</keyword>
<reference evidence="12 13" key="3">
    <citation type="journal article" date="2015" name="Genome Announc.">
        <title>Draft Genome Sequence of the Archiascomycetous Yeast Saitoella complicata.</title>
        <authorList>
            <person name="Yamauchi K."/>
            <person name="Kondo S."/>
            <person name="Hamamoto M."/>
            <person name="Takahashi Y."/>
            <person name="Ogura Y."/>
            <person name="Hayashi T."/>
            <person name="Nishida H."/>
        </authorList>
    </citation>
    <scope>NUCLEOTIDE SEQUENCE [LARGE SCALE GENOMIC DNA]</scope>
    <source>
        <strain evidence="12 13">NRRL Y-17804</strain>
    </source>
</reference>
<dbReference type="PANTHER" id="PTHR13466">
    <property type="entry name" value="TEX2 PROTEIN-RELATED"/>
    <property type="match status" value="1"/>
</dbReference>
<name>A0A0E9NRQ4_SAICN</name>
<dbReference type="InterPro" id="IPR019411">
    <property type="entry name" value="MMM1_dom"/>
</dbReference>
<comment type="subcellular location">
    <subcellularLocation>
        <location evidence="1">Endoplasmic reticulum membrane</location>
    </subcellularLocation>
</comment>
<gene>
    <name evidence="12" type="ORF">G7K_6618-t1</name>
</gene>
<sequence length="962" mass="104135">MLMPARAHLNPGDSRADLTQLGKPSRLSRPWPSNSRHVHMRTSRVMDAGCIHSTSPITMATIKTLLVVYLLGGITFLPLVVVCGLIAFYFLSPIAPVQQLKAALEYHPVPSDVDLDLKETADESDDGGKKPAEGVDVYKTGWLRVAKEFQVGGKHAAPLGKFQSVPSSGYLSTFAKRFMSQKPSTPGSPGANAKRVRSTPNDYYAVLKHGNLFLYDYEDSLQHVIVLSHYIPSIYPNDLLEGEIYTKRTAICLTKTGDAPSADDASTSSTAPLTSIYIYISNMSDKEDWYDALLRASPNVSARAQFFDKQHFFSLQQTLNSGDKYSDTKWLNAIIGRLFLATYKTPQLEQFVVNKIVKKIKRVQMPSFMSNITINEVHLGDAIPYISNPRLREMGVDGDLLIDLHLSYKGKIRVDLGTTISLPFKNKEGRVSLAVVCQNLSGTLQLRIKPAPSNRIWFGFTEMPTLDILVEPITFGRAITFGRVLKGIEGKIRDVVRDSIVSPNMEDLPFLNTAGEVYRGGIWEPQQPVPTVDPVELTKNVDMETVETLDSIIESPVAVFTPKKENSPVRSLGSTGVMAALSEESSIASDASSLSSGSRSTARPGVPRSLSRESGLAISEATLIDVAGTSAQSVSGSAEPSLRRRMSSSSAASGTPSTVGRKSAESLRSGTRALSQNSSPEAQFVSEFPQTRTAPRASRDESTGNSLHGEKQSSTKSTTAAISSNVASAWMSGKKGALDYLAKRKAAKQAKAAGMTAPDVTLCEPVMPRQVQTFPPTAATNATTATLVRSSSDSIVETLPQDMAVPEPALAERFVSTPPAKSVMEIPISRSPPQEAAPVARSPPELPPRQPKAASVPTLPPRRRPVPAAPVDNGESNVVGSTDAEPTRAVVIVPEYESGQSDSAEPEELNMTSRRASFRQQSRKSSEDITEDWSKPEKEPSNLELLEGLGTNKARLNIENAI</sequence>
<evidence type="ECO:0000256" key="9">
    <source>
        <dbReference type="SAM" id="MobiDB-lite"/>
    </source>
</evidence>
<dbReference type="CDD" id="cd21675">
    <property type="entry name" value="SMP_TEX2"/>
    <property type="match status" value="1"/>
</dbReference>
<proteinExistence type="predicted"/>
<feature type="compositionally biased region" description="Basic and acidic residues" evidence="9">
    <location>
        <begin position="697"/>
        <end position="713"/>
    </location>
</feature>
<evidence type="ECO:0000313" key="12">
    <source>
        <dbReference type="EMBL" id="GAO52544.1"/>
    </source>
</evidence>
<dbReference type="GO" id="GO:0015914">
    <property type="term" value="P:phospholipid transport"/>
    <property type="evidence" value="ECO:0007669"/>
    <property type="project" value="TreeGrafter"/>
</dbReference>
<feature type="transmembrane region" description="Helical" evidence="10">
    <location>
        <begin position="66"/>
        <end position="91"/>
    </location>
</feature>
<dbReference type="Proteomes" id="UP000033140">
    <property type="component" value="Unassembled WGS sequence"/>
</dbReference>
<dbReference type="PANTHER" id="PTHR13466:SF19">
    <property type="entry name" value="NUCLEUS-VACUOLE JUNCTION PROTEIN 2"/>
    <property type="match status" value="1"/>
</dbReference>
<evidence type="ECO:0000256" key="4">
    <source>
        <dbReference type="ARBA" id="ARBA00022824"/>
    </source>
</evidence>
<dbReference type="InterPro" id="IPR001849">
    <property type="entry name" value="PH_domain"/>
</dbReference>
<dbReference type="GO" id="GO:1990456">
    <property type="term" value="P:mitochondrion-endoplasmic reticulum membrane tethering"/>
    <property type="evidence" value="ECO:0007669"/>
    <property type="project" value="TreeGrafter"/>
</dbReference>
<feature type="domain" description="SMP-LTD" evidence="11">
    <location>
        <begin position="324"/>
        <end position="511"/>
    </location>
</feature>
<feature type="compositionally biased region" description="Polar residues" evidence="9">
    <location>
        <begin position="910"/>
        <end position="920"/>
    </location>
</feature>
<accession>A0A0E9NRQ4</accession>
<feature type="region of interest" description="Disordered" evidence="9">
    <location>
        <begin position="630"/>
        <end position="720"/>
    </location>
</feature>
<comment type="caution">
    <text evidence="12">The sequence shown here is derived from an EMBL/GenBank/DDBJ whole genome shotgun (WGS) entry which is preliminary data.</text>
</comment>
<reference evidence="12 13" key="2">
    <citation type="journal article" date="2014" name="J. Gen. Appl. Microbiol.">
        <title>The early diverging ascomycetous budding yeast Saitoella complicata has three histone deacetylases belonging to the Clr6, Hos2, and Rpd3 lineages.</title>
        <authorList>
            <person name="Nishida H."/>
            <person name="Matsumoto T."/>
            <person name="Kondo S."/>
            <person name="Hamamoto M."/>
            <person name="Yoshikawa H."/>
        </authorList>
    </citation>
    <scope>NUCLEOTIDE SEQUENCE [LARGE SCALE GENOMIC DNA]</scope>
    <source>
        <strain evidence="12 13">NRRL Y-17804</strain>
    </source>
</reference>
<protein>
    <recommendedName>
        <fullName evidence="11">SMP-LTD domain-containing protein</fullName>
    </recommendedName>
</protein>
<dbReference type="SMART" id="SM00233">
    <property type="entry name" value="PH"/>
    <property type="match status" value="1"/>
</dbReference>
<evidence type="ECO:0000256" key="3">
    <source>
        <dbReference type="ARBA" id="ARBA00022692"/>
    </source>
</evidence>
<keyword evidence="7" id="KW-0446">Lipid-binding</keyword>
<dbReference type="PROSITE" id="PS51847">
    <property type="entry name" value="SMP"/>
    <property type="match status" value="1"/>
</dbReference>
<keyword evidence="3 10" id="KW-0812">Transmembrane</keyword>
<dbReference type="GO" id="GO:0032865">
    <property type="term" value="C:ERMES complex"/>
    <property type="evidence" value="ECO:0007669"/>
    <property type="project" value="TreeGrafter"/>
</dbReference>
<feature type="compositionally biased region" description="Polar residues" evidence="9">
    <location>
        <begin position="654"/>
        <end position="681"/>
    </location>
</feature>
<organism evidence="12 13">
    <name type="scientific">Saitoella complicata (strain BCRC 22490 / CBS 7301 / JCM 7358 / NBRC 10748 / NRRL Y-17804)</name>
    <dbReference type="NCBI Taxonomy" id="698492"/>
    <lineage>
        <taxon>Eukaryota</taxon>
        <taxon>Fungi</taxon>
        <taxon>Dikarya</taxon>
        <taxon>Ascomycota</taxon>
        <taxon>Taphrinomycotina</taxon>
        <taxon>Taphrinomycotina incertae sedis</taxon>
        <taxon>Saitoella</taxon>
    </lineage>
</organism>
<keyword evidence="2" id="KW-0813">Transport</keyword>
<dbReference type="EMBL" id="BACD03000073">
    <property type="protein sequence ID" value="GAO52544.1"/>
    <property type="molecule type" value="Genomic_DNA"/>
</dbReference>
<dbReference type="AlphaFoldDB" id="A0A0E9NRQ4"/>
<feature type="region of interest" description="Disordered" evidence="9">
    <location>
        <begin position="589"/>
        <end position="613"/>
    </location>
</feature>
<reference evidence="12 13" key="1">
    <citation type="journal article" date="2011" name="J. Gen. Appl. Microbiol.">
        <title>Draft genome sequencing of the enigmatic yeast Saitoella complicata.</title>
        <authorList>
            <person name="Nishida H."/>
            <person name="Hamamoto M."/>
            <person name="Sugiyama J."/>
        </authorList>
    </citation>
    <scope>NUCLEOTIDE SEQUENCE [LARGE SCALE GENOMIC DNA]</scope>
    <source>
        <strain evidence="12 13">NRRL Y-17804</strain>
    </source>
</reference>
<evidence type="ECO:0000256" key="2">
    <source>
        <dbReference type="ARBA" id="ARBA00022448"/>
    </source>
</evidence>
<keyword evidence="8 10" id="KW-0472">Membrane</keyword>
<evidence type="ECO:0000256" key="8">
    <source>
        <dbReference type="ARBA" id="ARBA00023136"/>
    </source>
</evidence>
<feature type="compositionally biased region" description="Low complexity" evidence="9">
    <location>
        <begin position="589"/>
        <end position="602"/>
    </location>
</feature>
<dbReference type="STRING" id="698492.A0A0E9NRQ4"/>
<dbReference type="GO" id="GO:0005789">
    <property type="term" value="C:endoplasmic reticulum membrane"/>
    <property type="evidence" value="ECO:0007669"/>
    <property type="project" value="UniProtKB-SubCell"/>
</dbReference>
<evidence type="ECO:0000256" key="1">
    <source>
        <dbReference type="ARBA" id="ARBA00004586"/>
    </source>
</evidence>
<evidence type="ECO:0000256" key="6">
    <source>
        <dbReference type="ARBA" id="ARBA00023055"/>
    </source>
</evidence>
<keyword evidence="4" id="KW-0256">Endoplasmic reticulum</keyword>
<dbReference type="GO" id="GO:0008289">
    <property type="term" value="F:lipid binding"/>
    <property type="evidence" value="ECO:0007669"/>
    <property type="project" value="UniProtKB-KW"/>
</dbReference>